<keyword evidence="3" id="KW-1185">Reference proteome</keyword>
<feature type="compositionally biased region" description="Basic residues" evidence="1">
    <location>
        <begin position="1"/>
        <end position="20"/>
    </location>
</feature>
<name>A0A550CWI5_9AGAR</name>
<gene>
    <name evidence="2" type="ORF">BD626DRAFT_473104</name>
</gene>
<reference evidence="2 3" key="1">
    <citation type="journal article" date="2019" name="New Phytol.">
        <title>Comparative genomics reveals unique wood-decay strategies and fruiting body development in the Schizophyllaceae.</title>
        <authorList>
            <person name="Almasi E."/>
            <person name="Sahu N."/>
            <person name="Krizsan K."/>
            <person name="Balint B."/>
            <person name="Kovacs G.M."/>
            <person name="Kiss B."/>
            <person name="Cseklye J."/>
            <person name="Drula E."/>
            <person name="Henrissat B."/>
            <person name="Nagy I."/>
            <person name="Chovatia M."/>
            <person name="Adam C."/>
            <person name="LaButti K."/>
            <person name="Lipzen A."/>
            <person name="Riley R."/>
            <person name="Grigoriev I.V."/>
            <person name="Nagy L.G."/>
        </authorList>
    </citation>
    <scope>NUCLEOTIDE SEQUENCE [LARGE SCALE GENOMIC DNA]</scope>
    <source>
        <strain evidence="2 3">NL-1724</strain>
    </source>
</reference>
<evidence type="ECO:0000313" key="3">
    <source>
        <dbReference type="Proteomes" id="UP000320762"/>
    </source>
</evidence>
<organism evidence="2 3">
    <name type="scientific">Schizophyllum amplum</name>
    <dbReference type="NCBI Taxonomy" id="97359"/>
    <lineage>
        <taxon>Eukaryota</taxon>
        <taxon>Fungi</taxon>
        <taxon>Dikarya</taxon>
        <taxon>Basidiomycota</taxon>
        <taxon>Agaricomycotina</taxon>
        <taxon>Agaricomycetes</taxon>
        <taxon>Agaricomycetidae</taxon>
        <taxon>Agaricales</taxon>
        <taxon>Schizophyllaceae</taxon>
        <taxon>Schizophyllum</taxon>
    </lineage>
</organism>
<protein>
    <submittedName>
        <fullName evidence="2">Uncharacterized protein</fullName>
    </submittedName>
</protein>
<feature type="region of interest" description="Disordered" evidence="1">
    <location>
        <begin position="50"/>
        <end position="101"/>
    </location>
</feature>
<comment type="caution">
    <text evidence="2">The sequence shown here is derived from an EMBL/GenBank/DDBJ whole genome shotgun (WGS) entry which is preliminary data.</text>
</comment>
<dbReference type="Proteomes" id="UP000320762">
    <property type="component" value="Unassembled WGS sequence"/>
</dbReference>
<sequence>MFVVLNHHHQPRRRHPHRRPGAGISGSVRRRCPPSTRCVVGTSLRYDALTDAPRIYAPPSSPTTTTQDGEHATPRLRQAPKLPPGPPLTRSLPAPPHARRL</sequence>
<dbReference type="AlphaFoldDB" id="A0A550CWI5"/>
<evidence type="ECO:0000256" key="1">
    <source>
        <dbReference type="SAM" id="MobiDB-lite"/>
    </source>
</evidence>
<feature type="region of interest" description="Disordered" evidence="1">
    <location>
        <begin position="1"/>
        <end position="34"/>
    </location>
</feature>
<dbReference type="EMBL" id="VDMD01000001">
    <property type="protein sequence ID" value="TRM69155.1"/>
    <property type="molecule type" value="Genomic_DNA"/>
</dbReference>
<evidence type="ECO:0000313" key="2">
    <source>
        <dbReference type="EMBL" id="TRM69155.1"/>
    </source>
</evidence>
<accession>A0A550CWI5</accession>
<proteinExistence type="predicted"/>